<evidence type="ECO:0000313" key="12">
    <source>
        <dbReference type="EMBL" id="SDI61244.1"/>
    </source>
</evidence>
<dbReference type="SMART" id="SM00939">
    <property type="entry name" value="PepX_C"/>
    <property type="match status" value="1"/>
</dbReference>
<dbReference type="NCBIfam" id="NF003780">
    <property type="entry name" value="PRK05371.1-1"/>
    <property type="match status" value="1"/>
</dbReference>
<dbReference type="Gene3D" id="3.40.50.1820">
    <property type="entry name" value="alpha/beta hydrolase"/>
    <property type="match status" value="2"/>
</dbReference>
<dbReference type="InterPro" id="IPR050585">
    <property type="entry name" value="Xaa-Pro_dipeptidyl-ppase/CocE"/>
</dbReference>
<evidence type="ECO:0000256" key="2">
    <source>
        <dbReference type="ARBA" id="ARBA00010819"/>
    </source>
</evidence>
<comment type="catalytic activity">
    <reaction evidence="1">
        <text>Hydrolyzes Xaa-Pro-|- bonds to release unblocked, N-terminal dipeptides from substrates including Ala-Pro-|-p-nitroanilide and (sequentially) Tyr-Pro-|-Phe-Pro-|-Gly-Pro-|-Ile.</text>
        <dbReference type="EC" id="3.4.14.11"/>
    </reaction>
</comment>
<dbReference type="NCBIfam" id="TIGR00976">
    <property type="entry name" value="CocE_NonD"/>
    <property type="match status" value="1"/>
</dbReference>
<feature type="domain" description="Xaa-Pro dipeptidyl-peptidase C-terminal" evidence="11">
    <location>
        <begin position="384"/>
        <end position="613"/>
    </location>
</feature>
<keyword evidence="13" id="KW-1185">Reference proteome</keyword>
<dbReference type="InterPro" id="IPR008979">
    <property type="entry name" value="Galactose-bd-like_sf"/>
</dbReference>
<evidence type="ECO:0000256" key="8">
    <source>
        <dbReference type="ARBA" id="ARBA00030045"/>
    </source>
</evidence>
<dbReference type="GO" id="GO:0008239">
    <property type="term" value="F:dipeptidyl-peptidase activity"/>
    <property type="evidence" value="ECO:0007669"/>
    <property type="project" value="UniProtKB-EC"/>
</dbReference>
<protein>
    <recommendedName>
        <fullName evidence="3">Xaa-Pro dipeptidyl-peptidase</fullName>
        <ecNumber evidence="3">3.4.14.11</ecNumber>
    </recommendedName>
    <alternativeName>
        <fullName evidence="8">X-prolyl-dipeptidyl aminopeptidase</fullName>
    </alternativeName>
</protein>
<reference evidence="12 13" key="1">
    <citation type="submission" date="2016-10" db="EMBL/GenBank/DDBJ databases">
        <authorList>
            <person name="de Groot N.N."/>
        </authorList>
    </citation>
    <scope>NUCLEOTIDE SEQUENCE [LARGE SCALE GENOMIC DNA]</scope>
    <source>
        <strain evidence="12 13">CGMCC 4.6533</strain>
    </source>
</reference>
<dbReference type="Proteomes" id="UP000199202">
    <property type="component" value="Unassembled WGS sequence"/>
</dbReference>
<dbReference type="InterPro" id="IPR008252">
    <property type="entry name" value="Pept_S15_Xpro"/>
</dbReference>
<dbReference type="GO" id="GO:0008236">
    <property type="term" value="F:serine-type peptidase activity"/>
    <property type="evidence" value="ECO:0007669"/>
    <property type="project" value="UniProtKB-KW"/>
</dbReference>
<keyword evidence="4" id="KW-0031">Aminopeptidase</keyword>
<dbReference type="PANTHER" id="PTHR43056">
    <property type="entry name" value="PEPTIDASE S9 PROLYL OLIGOPEPTIDASE"/>
    <property type="match status" value="1"/>
</dbReference>
<evidence type="ECO:0000256" key="6">
    <source>
        <dbReference type="ARBA" id="ARBA00022801"/>
    </source>
</evidence>
<evidence type="ECO:0000256" key="1">
    <source>
        <dbReference type="ARBA" id="ARBA00000123"/>
    </source>
</evidence>
<comment type="similarity">
    <text evidence="2">Belongs to the peptidase S15 family.</text>
</comment>
<keyword evidence="10" id="KW-0732">Signal</keyword>
<evidence type="ECO:0000256" key="10">
    <source>
        <dbReference type="SAM" id="SignalP"/>
    </source>
</evidence>
<dbReference type="PANTHER" id="PTHR43056:SF10">
    <property type="entry name" value="COCE_NOND FAMILY, PUTATIVE (AFU_ORTHOLOGUE AFUA_7G00600)-RELATED"/>
    <property type="match status" value="1"/>
</dbReference>
<dbReference type="OrthoDB" id="5240615at2"/>
<dbReference type="EC" id="3.4.14.11" evidence="3"/>
<dbReference type="AlphaFoldDB" id="A0A1G8LZV1"/>
<keyword evidence="7" id="KW-0720">Serine protease</keyword>
<dbReference type="Pfam" id="PF08530">
    <property type="entry name" value="PepX_C"/>
    <property type="match status" value="1"/>
</dbReference>
<sequence>MTRGRPRLRISTLLVVPALVALTAAAGTAGPATADPLPGPVFVDGQAQIVPEFADPSTWIRERLWVETEFDSDGDGRRDRMHVDVTRPGPTAGGLKVPVVYESSPYYAGTASTQRQYFWNVNTEVGQEPPPRTSPPPIAHRPDRTAVSTSEVSTWVPRGFAVVHSDSPGTGLSEGCPTVGGANESLAPKAVVDWLNGRAKGYTSVEGGERVSATDWSTGKVGMTGTSYNGTLPLAAATTGVRGLEAIIPIAPNTSYYHYYRSNGLVRNPGGWPGEDIDYLFDYISSGYPDRREYCAQHVRVDVMNRFQDRTTGDYNDFWEGRDLLNAVRGVRAATLMAHAFNDWNVVPEHSVRIIDALKKQGTPVQSYFHQGGHGGAPPLDMRNRWFTRYLYGVRNGVEQDARAWIVRNESGQNQLTPYADYPNPAASPVTLTLQSGGNTTGGLTSLARADSGTEQLVDAGNLACGAGTLATQVSEHRLLYVTPELSAPVHISGTAQVRIRLAASKPAANLSLALVRLPWTSGADCESSTRGSTTSIITRGWADPQNTRSLRHSEPLKPGKFVELTVPLQPDDQVIPAGSRIGLMVFSTDHEFTLHPAPGTVLTVDLARTSVELPVVGGPLAMPVCAEPDTRPTVVVGGVDSGVPNRALTGTCTVNDHILDTEEWPNHGQFVRHVTEVADRLVTADVISARDRSALVRAAARSEVGK</sequence>
<name>A0A1G8LZV1_9ACTN</name>
<gene>
    <name evidence="12" type="ORF">SAMN05421869_106259</name>
</gene>
<dbReference type="SUPFAM" id="SSF49785">
    <property type="entry name" value="Galactose-binding domain-like"/>
    <property type="match status" value="1"/>
</dbReference>
<dbReference type="Pfam" id="PF02129">
    <property type="entry name" value="Peptidase_S15"/>
    <property type="match status" value="1"/>
</dbReference>
<dbReference type="GO" id="GO:0004177">
    <property type="term" value="F:aminopeptidase activity"/>
    <property type="evidence" value="ECO:0007669"/>
    <property type="project" value="UniProtKB-KW"/>
</dbReference>
<evidence type="ECO:0000256" key="7">
    <source>
        <dbReference type="ARBA" id="ARBA00022825"/>
    </source>
</evidence>
<feature type="chain" id="PRO_5011672716" description="Xaa-Pro dipeptidyl-peptidase" evidence="10">
    <location>
        <begin position="35"/>
        <end position="707"/>
    </location>
</feature>
<dbReference type="SUPFAM" id="SSF53474">
    <property type="entry name" value="alpha/beta-Hydrolases"/>
    <property type="match status" value="1"/>
</dbReference>
<evidence type="ECO:0000256" key="4">
    <source>
        <dbReference type="ARBA" id="ARBA00022438"/>
    </source>
</evidence>
<evidence type="ECO:0000259" key="11">
    <source>
        <dbReference type="SMART" id="SM00939"/>
    </source>
</evidence>
<dbReference type="STRING" id="633440.SAMN05421869_106259"/>
<feature type="region of interest" description="Disordered" evidence="9">
    <location>
        <begin position="125"/>
        <end position="144"/>
    </location>
</feature>
<dbReference type="RefSeq" id="WP_090931690.1">
    <property type="nucleotide sequence ID" value="NZ_FNDJ01000006.1"/>
</dbReference>
<dbReference type="InterPro" id="IPR013736">
    <property type="entry name" value="Xaa-Pro_dipept_C"/>
</dbReference>
<accession>A0A1G8LZV1</accession>
<feature type="signal peptide" evidence="10">
    <location>
        <begin position="1"/>
        <end position="34"/>
    </location>
</feature>
<evidence type="ECO:0000256" key="3">
    <source>
        <dbReference type="ARBA" id="ARBA00012463"/>
    </source>
</evidence>
<keyword evidence="6" id="KW-0378">Hydrolase</keyword>
<evidence type="ECO:0000256" key="9">
    <source>
        <dbReference type="SAM" id="MobiDB-lite"/>
    </source>
</evidence>
<dbReference type="InterPro" id="IPR029058">
    <property type="entry name" value="AB_hydrolase_fold"/>
</dbReference>
<dbReference type="EMBL" id="FNDJ01000006">
    <property type="protein sequence ID" value="SDI61244.1"/>
    <property type="molecule type" value="Genomic_DNA"/>
</dbReference>
<dbReference type="GO" id="GO:0006508">
    <property type="term" value="P:proteolysis"/>
    <property type="evidence" value="ECO:0007669"/>
    <property type="project" value="UniProtKB-KW"/>
</dbReference>
<proteinExistence type="inferred from homology"/>
<evidence type="ECO:0000313" key="13">
    <source>
        <dbReference type="Proteomes" id="UP000199202"/>
    </source>
</evidence>
<evidence type="ECO:0000256" key="5">
    <source>
        <dbReference type="ARBA" id="ARBA00022670"/>
    </source>
</evidence>
<keyword evidence="5" id="KW-0645">Protease</keyword>
<dbReference type="Gene3D" id="2.60.120.260">
    <property type="entry name" value="Galactose-binding domain-like"/>
    <property type="match status" value="1"/>
</dbReference>
<dbReference type="InterPro" id="IPR000383">
    <property type="entry name" value="Xaa-Pro-like_dom"/>
</dbReference>
<dbReference type="InterPro" id="IPR005674">
    <property type="entry name" value="CocE/Ser_esterase"/>
</dbReference>
<dbReference type="PRINTS" id="PR00923">
    <property type="entry name" value="LACTOPTASE"/>
</dbReference>
<feature type="compositionally biased region" description="Pro residues" evidence="9">
    <location>
        <begin position="128"/>
        <end position="139"/>
    </location>
</feature>
<organism evidence="12 13">
    <name type="scientific">Nonomuraea jiangxiensis</name>
    <dbReference type="NCBI Taxonomy" id="633440"/>
    <lineage>
        <taxon>Bacteria</taxon>
        <taxon>Bacillati</taxon>
        <taxon>Actinomycetota</taxon>
        <taxon>Actinomycetes</taxon>
        <taxon>Streptosporangiales</taxon>
        <taxon>Streptosporangiaceae</taxon>
        <taxon>Nonomuraea</taxon>
    </lineage>
</organism>